<dbReference type="InterPro" id="IPR020422">
    <property type="entry name" value="TYR_PHOSPHATASE_DUAL_dom"/>
</dbReference>
<dbReference type="Pfam" id="PF03215">
    <property type="entry name" value="Rad17"/>
    <property type="match status" value="1"/>
</dbReference>
<keyword evidence="3" id="KW-0904">Protein phosphatase</keyword>
<evidence type="ECO:0000259" key="8">
    <source>
        <dbReference type="SMART" id="SM00382"/>
    </source>
</evidence>
<dbReference type="Gene3D" id="3.40.50.300">
    <property type="entry name" value="P-loop containing nucleotide triphosphate hydrolases"/>
    <property type="match status" value="1"/>
</dbReference>
<gene>
    <name evidence="9" type="primary">RAD17</name>
    <name evidence="9" type="ORF">DERP_011330</name>
</gene>
<keyword evidence="10" id="KW-1185">Reference proteome</keyword>
<evidence type="ECO:0000256" key="1">
    <source>
        <dbReference type="ARBA" id="ARBA00008601"/>
    </source>
</evidence>
<dbReference type="SUPFAM" id="SSF52540">
    <property type="entry name" value="P-loop containing nucleoside triphosphate hydrolases"/>
    <property type="match status" value="1"/>
</dbReference>
<comment type="catalytic activity">
    <reaction evidence="4">
        <text>O-phospho-L-seryl-[protein] + H2O = L-seryl-[protein] + phosphate</text>
        <dbReference type="Rhea" id="RHEA:20629"/>
        <dbReference type="Rhea" id="RHEA-COMP:9863"/>
        <dbReference type="Rhea" id="RHEA-COMP:11604"/>
        <dbReference type="ChEBI" id="CHEBI:15377"/>
        <dbReference type="ChEBI" id="CHEBI:29999"/>
        <dbReference type="ChEBI" id="CHEBI:43474"/>
        <dbReference type="ChEBI" id="CHEBI:83421"/>
        <dbReference type="EC" id="3.1.3.16"/>
    </reaction>
</comment>
<evidence type="ECO:0000313" key="10">
    <source>
        <dbReference type="Proteomes" id="UP000887458"/>
    </source>
</evidence>
<organism evidence="9 10">
    <name type="scientific">Dermatophagoides pteronyssinus</name>
    <name type="common">European house dust mite</name>
    <dbReference type="NCBI Taxonomy" id="6956"/>
    <lineage>
        <taxon>Eukaryota</taxon>
        <taxon>Metazoa</taxon>
        <taxon>Ecdysozoa</taxon>
        <taxon>Arthropoda</taxon>
        <taxon>Chelicerata</taxon>
        <taxon>Arachnida</taxon>
        <taxon>Acari</taxon>
        <taxon>Acariformes</taxon>
        <taxon>Sarcoptiformes</taxon>
        <taxon>Astigmata</taxon>
        <taxon>Psoroptidia</taxon>
        <taxon>Analgoidea</taxon>
        <taxon>Pyroglyphidae</taxon>
        <taxon>Dermatophagoidinae</taxon>
        <taxon>Dermatophagoides</taxon>
    </lineage>
</organism>
<evidence type="ECO:0000256" key="5">
    <source>
        <dbReference type="ARBA" id="ARBA00048336"/>
    </source>
</evidence>
<evidence type="ECO:0000256" key="2">
    <source>
        <dbReference type="ARBA" id="ARBA00022801"/>
    </source>
</evidence>
<comment type="catalytic activity">
    <reaction evidence="5">
        <text>O-phospho-L-threonyl-[protein] + H2O = L-threonyl-[protein] + phosphate</text>
        <dbReference type="Rhea" id="RHEA:47004"/>
        <dbReference type="Rhea" id="RHEA-COMP:11060"/>
        <dbReference type="Rhea" id="RHEA-COMP:11605"/>
        <dbReference type="ChEBI" id="CHEBI:15377"/>
        <dbReference type="ChEBI" id="CHEBI:30013"/>
        <dbReference type="ChEBI" id="CHEBI:43474"/>
        <dbReference type="ChEBI" id="CHEBI:61977"/>
        <dbReference type="EC" id="3.1.3.16"/>
    </reaction>
</comment>
<comment type="caution">
    <text evidence="9">The sequence shown here is derived from an EMBL/GenBank/DDBJ whole genome shotgun (WGS) entry which is preliminary data.</text>
</comment>
<dbReference type="SMART" id="SM00382">
    <property type="entry name" value="AAA"/>
    <property type="match status" value="1"/>
</dbReference>
<dbReference type="PANTHER" id="PTHR45948:SF2">
    <property type="entry name" value="DUAL SPECIFICITY PROTEIN PHOSPHATASE"/>
    <property type="match status" value="1"/>
</dbReference>
<evidence type="ECO:0000256" key="6">
    <source>
        <dbReference type="SAM" id="MobiDB-lite"/>
    </source>
</evidence>
<name>A0ABQ8J7B8_DERPT</name>
<feature type="domain" description="AAA+ ATPase" evidence="8">
    <location>
        <begin position="86"/>
        <end position="250"/>
    </location>
</feature>
<dbReference type="SMART" id="SM00195">
    <property type="entry name" value="DSPc"/>
    <property type="match status" value="1"/>
</dbReference>
<dbReference type="Gene3D" id="3.90.190.10">
    <property type="entry name" value="Protein tyrosine phosphatase superfamily"/>
    <property type="match status" value="1"/>
</dbReference>
<dbReference type="InterPro" id="IPR000340">
    <property type="entry name" value="Dual-sp_phosphatase_cat-dom"/>
</dbReference>
<dbReference type="PANTHER" id="PTHR45948">
    <property type="entry name" value="DUAL SPECIFICITY PROTEIN PHOSPHATASE DDB_G0269404-RELATED"/>
    <property type="match status" value="1"/>
</dbReference>
<proteinExistence type="inferred from homology"/>
<dbReference type="Pfam" id="PF00782">
    <property type="entry name" value="DSPc"/>
    <property type="match status" value="1"/>
</dbReference>
<evidence type="ECO:0000313" key="9">
    <source>
        <dbReference type="EMBL" id="KAH9418468.1"/>
    </source>
</evidence>
<evidence type="ECO:0000256" key="4">
    <source>
        <dbReference type="ARBA" id="ARBA00047761"/>
    </source>
</evidence>
<accession>A0ABQ8J7B8</accession>
<dbReference type="InterPro" id="IPR027417">
    <property type="entry name" value="P-loop_NTPase"/>
</dbReference>
<dbReference type="SUPFAM" id="SSF52799">
    <property type="entry name" value="(Phosphotyrosine protein) phosphatases II"/>
    <property type="match status" value="1"/>
</dbReference>
<evidence type="ECO:0000259" key="7">
    <source>
        <dbReference type="SMART" id="SM00195"/>
    </source>
</evidence>
<dbReference type="InterPro" id="IPR029021">
    <property type="entry name" value="Prot-tyrosine_phosphatase-like"/>
</dbReference>
<feature type="region of interest" description="Disordered" evidence="6">
    <location>
        <begin position="847"/>
        <end position="868"/>
    </location>
</feature>
<keyword evidence="2" id="KW-0378">Hydrolase</keyword>
<dbReference type="Proteomes" id="UP000887458">
    <property type="component" value="Unassembled WGS sequence"/>
</dbReference>
<reference evidence="9 10" key="2">
    <citation type="journal article" date="2022" name="Mol. Biol. Evol.">
        <title>Comparative Genomics Reveals Insights into the Divergent Evolution of Astigmatic Mites and Household Pest Adaptations.</title>
        <authorList>
            <person name="Xiong Q."/>
            <person name="Wan A.T."/>
            <person name="Liu X."/>
            <person name="Fung C.S."/>
            <person name="Xiao X."/>
            <person name="Malainual N."/>
            <person name="Hou J."/>
            <person name="Wang L."/>
            <person name="Wang M."/>
            <person name="Yang K.Y."/>
            <person name="Cui Y."/>
            <person name="Leung E.L."/>
            <person name="Nong W."/>
            <person name="Shin S.K."/>
            <person name="Au S.W."/>
            <person name="Jeong K.Y."/>
            <person name="Chew F.T."/>
            <person name="Hui J.H."/>
            <person name="Leung T.F."/>
            <person name="Tungtrongchitr A."/>
            <person name="Zhong N."/>
            <person name="Liu Z."/>
            <person name="Tsui S.K."/>
        </authorList>
    </citation>
    <scope>NUCLEOTIDE SEQUENCE [LARGE SCALE GENOMIC DNA]</scope>
    <source>
        <strain evidence="9">Derp</strain>
    </source>
</reference>
<evidence type="ECO:0000256" key="3">
    <source>
        <dbReference type="ARBA" id="ARBA00022912"/>
    </source>
</evidence>
<dbReference type="EMBL" id="NJHN03000063">
    <property type="protein sequence ID" value="KAH9418468.1"/>
    <property type="molecule type" value="Genomic_DNA"/>
</dbReference>
<comment type="similarity">
    <text evidence="1">Belongs to the protein-tyrosine phosphatase family. Non-receptor class dual specificity subfamily.</text>
</comment>
<sequence length="868" mass="101069">MSRCKNGSNLSPFKKKSSRMKKLVFSNGSDLPKRTLENCYNNEVDTKNDNIYEPESSKELAVSRAKLNELKDWFNCYFDRDNHQTKSPFLLLNGPSGSGKTITLKVLARELQIKIVELPVLSISDNFSSTLFINDDGNSVIRPLQDENQMNRIKNFLHKLNQCRKFIHDQTYNDRKILMIKEIPSIFLIKPDLLHEELKSYRINHRSAIIVPIVFIISTTAQGENLEQKILPKHIINLLNFKIITFKPISDTCLSKVIENSSIGNPLNKSQIQEIISTSSGDVRHALNYLKFKYSSSDKKNKRTRKLKSTIHVPHENVNSIDCDRNDSLTFSHAIAKILYAKRLETSENFVIKYIQKYPECNKRKLRNPLKDNKPEEIAELANISYDQLIDWLYENYQDFIQDADDLEKCSDCLQTLCDSTYSVIDNYNERDSFKNVQMSLAIRGMLFNLNNDNYAYQNYLEKPVLIHKKKINQFRQLNPPKTFHLNKILCNNRAEIAELRNMNSSFFTFDNEKNLIMDILPMVRAFPKHFSNEHPYLNFINYLIDFQSFETKSINHLVTVATCSSSLTEIDEQDDDEIDNVYYFWFNFDHFTVPPENCLVSQQCTSYCQSYGYSSGTCRTRLSISRPIPLLKRFCHCSICDPKYCQSYCNSIGRKYTSCTCYNFSFDQRFESYFQQRNEYSVANDCNDGIIHGLYIGNFRDSKNHEQLKINSITHIISILDTENIYQVEGIKYLCICIADSPHQNIIKHIPKCNLFIHKARLTGISRSVTITAAYLASVTKFNCNETLDVIRNIRQISAPNPGFYKQLMDFETYRLRQERNRILMEYNLVLISNDEIEIQRILSSHHSTTSKQMQNNGRLNKQSSFE</sequence>
<feature type="domain" description="Tyrosine-protein phosphatase" evidence="7">
    <location>
        <begin position="691"/>
        <end position="815"/>
    </location>
</feature>
<protein>
    <submittedName>
        <fullName evidence="9">Cell cycle checkpoint protein rad17</fullName>
    </submittedName>
</protein>
<dbReference type="InterPro" id="IPR003593">
    <property type="entry name" value="AAA+_ATPase"/>
</dbReference>
<reference evidence="9 10" key="1">
    <citation type="journal article" date="2018" name="J. Allergy Clin. Immunol.">
        <title>High-quality assembly of Dermatophagoides pteronyssinus genome and transcriptome reveals a wide range of novel allergens.</title>
        <authorList>
            <person name="Liu X.Y."/>
            <person name="Yang K.Y."/>
            <person name="Wang M.Q."/>
            <person name="Kwok J.S."/>
            <person name="Zeng X."/>
            <person name="Yang Z."/>
            <person name="Xiao X.J."/>
            <person name="Lau C.P."/>
            <person name="Li Y."/>
            <person name="Huang Z.M."/>
            <person name="Ba J.G."/>
            <person name="Yim A.K."/>
            <person name="Ouyang C.Y."/>
            <person name="Ngai S.M."/>
            <person name="Chan T.F."/>
            <person name="Leung E.L."/>
            <person name="Liu L."/>
            <person name="Liu Z.G."/>
            <person name="Tsui S.K."/>
        </authorList>
    </citation>
    <scope>NUCLEOTIDE SEQUENCE [LARGE SCALE GENOMIC DNA]</scope>
    <source>
        <strain evidence="9">Derp</strain>
    </source>
</reference>